<gene>
    <name evidence="5" type="ORF">G6N76_01135</name>
</gene>
<dbReference type="Proteomes" id="UP000477849">
    <property type="component" value="Unassembled WGS sequence"/>
</dbReference>
<feature type="transmembrane region" description="Helical" evidence="3">
    <location>
        <begin position="20"/>
        <end position="44"/>
    </location>
</feature>
<dbReference type="Pfam" id="PF00691">
    <property type="entry name" value="OmpA"/>
    <property type="match status" value="1"/>
</dbReference>
<keyword evidence="2" id="KW-0175">Coiled coil</keyword>
<dbReference type="SUPFAM" id="SSF103088">
    <property type="entry name" value="OmpA-like"/>
    <property type="match status" value="1"/>
</dbReference>
<dbReference type="PROSITE" id="PS51123">
    <property type="entry name" value="OMPA_2"/>
    <property type="match status" value="1"/>
</dbReference>
<dbReference type="RefSeq" id="WP_163900750.1">
    <property type="nucleotide sequence ID" value="NZ_CP048427.1"/>
</dbReference>
<protein>
    <submittedName>
        <fullName evidence="5">Peptidoglycan-binding protein</fullName>
    </submittedName>
</protein>
<dbReference type="AlphaFoldDB" id="A0A6M1RW63"/>
<evidence type="ECO:0000313" key="5">
    <source>
        <dbReference type="EMBL" id="NGO62261.1"/>
    </source>
</evidence>
<proteinExistence type="predicted"/>
<feature type="coiled-coil region" evidence="2">
    <location>
        <begin position="55"/>
        <end position="96"/>
    </location>
</feature>
<dbReference type="PANTHER" id="PTHR30329">
    <property type="entry name" value="STATOR ELEMENT OF FLAGELLAR MOTOR COMPLEX"/>
    <property type="match status" value="1"/>
</dbReference>
<feature type="domain" description="OmpA-like" evidence="4">
    <location>
        <begin position="216"/>
        <end position="343"/>
    </location>
</feature>
<evidence type="ECO:0000256" key="2">
    <source>
        <dbReference type="SAM" id="Coils"/>
    </source>
</evidence>
<reference evidence="5 6" key="1">
    <citation type="submission" date="2020-02" db="EMBL/GenBank/DDBJ databases">
        <title>Genome sequence of the type strain CCBAU10050 of Rhizobium daejeonense.</title>
        <authorList>
            <person name="Gao J."/>
            <person name="Sun J."/>
        </authorList>
    </citation>
    <scope>NUCLEOTIDE SEQUENCE [LARGE SCALE GENOMIC DNA]</scope>
    <source>
        <strain evidence="5 6">CCBAU10050</strain>
    </source>
</reference>
<dbReference type="Gene3D" id="1.10.287.1490">
    <property type="match status" value="1"/>
</dbReference>
<evidence type="ECO:0000259" key="4">
    <source>
        <dbReference type="PROSITE" id="PS51123"/>
    </source>
</evidence>
<dbReference type="NCBIfam" id="NF006544">
    <property type="entry name" value="PRK09039.1-3"/>
    <property type="match status" value="1"/>
</dbReference>
<keyword evidence="1 3" id="KW-0472">Membrane</keyword>
<dbReference type="InterPro" id="IPR006665">
    <property type="entry name" value="OmpA-like"/>
</dbReference>
<dbReference type="CDD" id="cd07185">
    <property type="entry name" value="OmpA_C-like"/>
    <property type="match status" value="1"/>
</dbReference>
<dbReference type="InterPro" id="IPR050330">
    <property type="entry name" value="Bact_OuterMem_StrucFunc"/>
</dbReference>
<dbReference type="EMBL" id="JAAKZH010000001">
    <property type="protein sequence ID" value="NGO62261.1"/>
    <property type="molecule type" value="Genomic_DNA"/>
</dbReference>
<keyword evidence="6" id="KW-1185">Reference proteome</keyword>
<name>A0A6M1RW63_9HYPH</name>
<keyword evidence="3" id="KW-1133">Transmembrane helix</keyword>
<dbReference type="NCBIfam" id="NF006543">
    <property type="entry name" value="PRK09039.1-2"/>
    <property type="match status" value="1"/>
</dbReference>
<dbReference type="GO" id="GO:0016020">
    <property type="term" value="C:membrane"/>
    <property type="evidence" value="ECO:0007669"/>
    <property type="project" value="UniProtKB-UniRule"/>
</dbReference>
<sequence>MALSRNRRRERGVDYWPGFVDALSTLLLAIMFLLTVFVVAQFILSREISGRDEVLNRLNSQIAELTQLLALEKNGKQDLEDTLASLQTSLSASESERTRLQQLLDSGAGASDVANQKVGRLTQDLLQEKQVSERAMSQIELLNQQIAALRAQIAAVEEALQASEARDQNSQAKIADLGRRLNVALAQRVQELNRYRSDFFGRLREILSDRENIRIVGDRFVFQSEVLFPSGSNELNPAGAGEMDKLATALLDLAREIPPEINWVLRVDGHTDNVPLTGAGRYADNWELSAARAISVVKYLISKGVPSNRLVAAGFGEYQPIAEGDSPEARAQNRRIELKLTER</sequence>
<dbReference type="Gene3D" id="3.30.1330.60">
    <property type="entry name" value="OmpA-like domain"/>
    <property type="match status" value="1"/>
</dbReference>
<evidence type="ECO:0000256" key="3">
    <source>
        <dbReference type="SAM" id="Phobius"/>
    </source>
</evidence>
<dbReference type="InterPro" id="IPR036737">
    <property type="entry name" value="OmpA-like_sf"/>
</dbReference>
<feature type="coiled-coil region" evidence="2">
    <location>
        <begin position="132"/>
        <end position="166"/>
    </location>
</feature>
<evidence type="ECO:0000313" key="6">
    <source>
        <dbReference type="Proteomes" id="UP000477849"/>
    </source>
</evidence>
<dbReference type="NCBIfam" id="NF006545">
    <property type="entry name" value="PRK09039.1-4"/>
    <property type="match status" value="1"/>
</dbReference>
<organism evidence="5 6">
    <name type="scientific">Rhizobium daejeonense</name>
    <dbReference type="NCBI Taxonomy" id="240521"/>
    <lineage>
        <taxon>Bacteria</taxon>
        <taxon>Pseudomonadati</taxon>
        <taxon>Pseudomonadota</taxon>
        <taxon>Alphaproteobacteria</taxon>
        <taxon>Hyphomicrobiales</taxon>
        <taxon>Rhizobiaceae</taxon>
        <taxon>Rhizobium/Agrobacterium group</taxon>
        <taxon>Rhizobium</taxon>
    </lineage>
</organism>
<accession>A0A6M1RW63</accession>
<evidence type="ECO:0000256" key="1">
    <source>
        <dbReference type="PROSITE-ProRule" id="PRU00473"/>
    </source>
</evidence>
<comment type="caution">
    <text evidence="5">The sequence shown here is derived from an EMBL/GenBank/DDBJ whole genome shotgun (WGS) entry which is preliminary data.</text>
</comment>
<dbReference type="PANTHER" id="PTHR30329:SF21">
    <property type="entry name" value="LIPOPROTEIN YIAD-RELATED"/>
    <property type="match status" value="1"/>
</dbReference>
<keyword evidence="3" id="KW-0812">Transmembrane</keyword>